<protein>
    <submittedName>
        <fullName evidence="4">DNA polymerase Y family protein</fullName>
    </submittedName>
</protein>
<dbReference type="CDD" id="cd03468">
    <property type="entry name" value="PolY_like"/>
    <property type="match status" value="1"/>
</dbReference>
<dbReference type="PANTHER" id="PTHR35369:SF2">
    <property type="entry name" value="BLR3025 PROTEIN"/>
    <property type="match status" value="1"/>
</dbReference>
<dbReference type="InterPro" id="IPR001126">
    <property type="entry name" value="UmuC"/>
</dbReference>
<dbReference type="SUPFAM" id="SSF56672">
    <property type="entry name" value="DNA/RNA polymerases"/>
    <property type="match status" value="1"/>
</dbReference>
<dbReference type="InterPro" id="IPR043502">
    <property type="entry name" value="DNA/RNA_pol_sf"/>
</dbReference>
<evidence type="ECO:0000259" key="3">
    <source>
        <dbReference type="Pfam" id="PF00817"/>
    </source>
</evidence>
<dbReference type="AlphaFoldDB" id="A0AAU7UPE9"/>
<feature type="compositionally biased region" description="Low complexity" evidence="2">
    <location>
        <begin position="348"/>
        <end position="368"/>
    </location>
</feature>
<name>A0AAU7UPE9_9MICO</name>
<accession>A0AAU7UPE9</accession>
<proteinExistence type="predicted"/>
<dbReference type="EMBL" id="CP158281">
    <property type="protein sequence ID" value="XBV90727.1"/>
    <property type="molecule type" value="Genomic_DNA"/>
</dbReference>
<feature type="region of interest" description="Disordered" evidence="2">
    <location>
        <begin position="348"/>
        <end position="397"/>
    </location>
</feature>
<feature type="domain" description="UmuC" evidence="3">
    <location>
        <begin position="47"/>
        <end position="178"/>
    </location>
</feature>
<evidence type="ECO:0000256" key="2">
    <source>
        <dbReference type="SAM" id="MobiDB-lite"/>
    </source>
</evidence>
<dbReference type="Pfam" id="PF00817">
    <property type="entry name" value="IMS"/>
    <property type="match status" value="1"/>
</dbReference>
<dbReference type="GO" id="GO:0006281">
    <property type="term" value="P:DNA repair"/>
    <property type="evidence" value="ECO:0007669"/>
    <property type="project" value="InterPro"/>
</dbReference>
<dbReference type="KEGG" id="bkr:AAFP32_08480"/>
<keyword evidence="1" id="KW-0227">DNA damage</keyword>
<dbReference type="InterPro" id="IPR050356">
    <property type="entry name" value="SulA_CellDiv_inhibitor"/>
</dbReference>
<feature type="region of interest" description="Disordered" evidence="2">
    <location>
        <begin position="1"/>
        <end position="25"/>
    </location>
</feature>
<dbReference type="RefSeq" id="WP_350271431.1">
    <property type="nucleotide sequence ID" value="NZ_CP158281.1"/>
</dbReference>
<reference evidence="4" key="1">
    <citation type="submission" date="2024-06" db="EMBL/GenBank/DDBJ databases">
        <title>Brevibacterium koreense sp. nov., isolated from jogae-jeotgal, a Korean fermented seafood.</title>
        <authorList>
            <person name="Whon T.W."/>
            <person name="Nam S."/>
            <person name="Kim Y."/>
        </authorList>
    </citation>
    <scope>NUCLEOTIDE SEQUENCE</scope>
    <source>
        <strain evidence="4">CBA3109</strain>
    </source>
</reference>
<evidence type="ECO:0000256" key="1">
    <source>
        <dbReference type="ARBA" id="ARBA00022763"/>
    </source>
</evidence>
<evidence type="ECO:0000313" key="4">
    <source>
        <dbReference type="EMBL" id="XBV90727.1"/>
    </source>
</evidence>
<gene>
    <name evidence="4" type="ORF">AAFP32_08480</name>
</gene>
<organism evidence="4">
    <name type="scientific">Brevibacterium koreense</name>
    <dbReference type="NCBI Taxonomy" id="3140787"/>
    <lineage>
        <taxon>Bacteria</taxon>
        <taxon>Bacillati</taxon>
        <taxon>Actinomycetota</taxon>
        <taxon>Actinomycetes</taxon>
        <taxon>Micrococcales</taxon>
        <taxon>Brevibacteriaceae</taxon>
        <taxon>Brevibacterium</taxon>
    </lineage>
</organism>
<sequence>MSADAATEPTTVRSGPAGGDSVPVEESIDDRRTLVLTVPDWSAVAAATEHDLSPRTPVAVLSGGKVIAANAPARAAGIALGNNKRAVGYRCPEAHVMAWDEDADNRHFSAGVGALEELVARFTLLAPGTLAIPLDSLKHGYADEPTAVEALISALVSVTGWEFFPGIADTVFAAVLAAGQARRVEPGQTEEFLAAQPISTLEYAGAGATELIDTFTQLGLRTLGDLAEIDARNVNSRFGALGKRAHDLATGTEWTPLNDHVREERLNVELGLDTPTTRSDTLGFLTRQLAAELLTTVRRRGLVCTQITIELIAVSGQSSKRTWRIEDMNENTIADRLRWQAEGWLAGAARKGPGSSSKSGPAPQSGPARSRKHTASARRDRETPVPDDPGPDPEDFSEEGIIAVGLVAAELTTPIGATKSLFDENTGQVTHTLERLQGLFGPDSVLVPGLQGGWDPAETNLWTPWQQAPSPVRSSGAPWPGALHAPRPTTVEHLPVDVLAAGGLPVEARPAGLESTPCEIRFPTGATEAIVDHSGSWPVESGWWDPAKAIYRTRLQVVTVSGQALLLSKENGQWHITGRYR</sequence>
<dbReference type="PANTHER" id="PTHR35369">
    <property type="entry name" value="BLR3025 PROTEIN-RELATED"/>
    <property type="match status" value="1"/>
</dbReference>